<dbReference type="InterPro" id="IPR013848">
    <property type="entry name" value="Methylthiotransferase_N"/>
</dbReference>
<reference evidence="4 5" key="1">
    <citation type="submission" date="2021-07" db="EMBL/GenBank/DDBJ databases">
        <authorList>
            <person name="Palmer J.M."/>
        </authorList>
    </citation>
    <scope>NUCLEOTIDE SEQUENCE [LARGE SCALE GENOMIC DNA]</scope>
    <source>
        <strain evidence="4 5">AT_MEX2019</strain>
        <tissue evidence="4">Muscle</tissue>
    </source>
</reference>
<dbReference type="EMBL" id="JAHUTI010079328">
    <property type="protein sequence ID" value="MED6257572.1"/>
    <property type="molecule type" value="Genomic_DNA"/>
</dbReference>
<name>A0ABU7C4D1_9TELE</name>
<feature type="domain" description="MTTase N-terminal" evidence="3">
    <location>
        <begin position="59"/>
        <end position="109"/>
    </location>
</feature>
<dbReference type="Gene3D" id="3.40.50.12160">
    <property type="entry name" value="Methylthiotransferase, N-terminal domain"/>
    <property type="match status" value="1"/>
</dbReference>
<evidence type="ECO:0000313" key="4">
    <source>
        <dbReference type="EMBL" id="MED6257572.1"/>
    </source>
</evidence>
<proteinExistence type="predicted"/>
<feature type="region of interest" description="Disordered" evidence="2">
    <location>
        <begin position="1"/>
        <end position="45"/>
    </location>
</feature>
<evidence type="ECO:0000313" key="5">
    <source>
        <dbReference type="Proteomes" id="UP001345963"/>
    </source>
</evidence>
<dbReference type="Proteomes" id="UP001345963">
    <property type="component" value="Unassembled WGS sequence"/>
</dbReference>
<dbReference type="InterPro" id="IPR038135">
    <property type="entry name" value="Methylthiotransferase_N_sf"/>
</dbReference>
<gene>
    <name evidence="4" type="primary">CDKAL1</name>
    <name evidence="4" type="ORF">ATANTOWER_027020</name>
</gene>
<protein>
    <submittedName>
        <fullName evidence="4">Threonylcarbamoyladenosine tRNA methylthiotransferase</fullName>
    </submittedName>
</protein>
<keyword evidence="5" id="KW-1185">Reference proteome</keyword>
<sequence length="109" mass="12176">MPSASDSLIEDIEDMVSFNDPTPQDRQSARKNIMPRSRKKKELLSTEELQADSLIPGTQKIWMKTWGCSHNNSDGEYMAGQLAASGYKMTVKALLWFGVANLNSWIIPG</sequence>
<evidence type="ECO:0000256" key="1">
    <source>
        <dbReference type="ARBA" id="ARBA00022679"/>
    </source>
</evidence>
<dbReference type="PANTHER" id="PTHR11918">
    <property type="entry name" value="RADICAL SAM PROTEINS"/>
    <property type="match status" value="1"/>
</dbReference>
<dbReference type="PROSITE" id="PS51449">
    <property type="entry name" value="MTTASE_N"/>
    <property type="match status" value="1"/>
</dbReference>
<organism evidence="4 5">
    <name type="scientific">Ataeniobius toweri</name>
    <dbReference type="NCBI Taxonomy" id="208326"/>
    <lineage>
        <taxon>Eukaryota</taxon>
        <taxon>Metazoa</taxon>
        <taxon>Chordata</taxon>
        <taxon>Craniata</taxon>
        <taxon>Vertebrata</taxon>
        <taxon>Euteleostomi</taxon>
        <taxon>Actinopterygii</taxon>
        <taxon>Neopterygii</taxon>
        <taxon>Teleostei</taxon>
        <taxon>Neoteleostei</taxon>
        <taxon>Acanthomorphata</taxon>
        <taxon>Ovalentaria</taxon>
        <taxon>Atherinomorphae</taxon>
        <taxon>Cyprinodontiformes</taxon>
        <taxon>Goodeidae</taxon>
        <taxon>Ataeniobius</taxon>
    </lineage>
</organism>
<accession>A0ABU7C4D1</accession>
<evidence type="ECO:0000259" key="3">
    <source>
        <dbReference type="PROSITE" id="PS51449"/>
    </source>
</evidence>
<comment type="caution">
    <text evidence="4">The sequence shown here is derived from an EMBL/GenBank/DDBJ whole genome shotgun (WGS) entry which is preliminary data.</text>
</comment>
<dbReference type="PANTHER" id="PTHR11918:SF45">
    <property type="entry name" value="THREONYLCARBAMOYLADENOSINE TRNA METHYLTHIOTRANSFERASE"/>
    <property type="match status" value="1"/>
</dbReference>
<evidence type="ECO:0000256" key="2">
    <source>
        <dbReference type="SAM" id="MobiDB-lite"/>
    </source>
</evidence>
<keyword evidence="1" id="KW-0808">Transferase</keyword>